<accession>A0A1E4RIV8</accession>
<name>A0A1E4RIV8_9ASCO</name>
<dbReference type="GeneID" id="30994274"/>
<protein>
    <recommendedName>
        <fullName evidence="5">U3 small nucleolar RNA-associated protein 8</fullName>
    </recommendedName>
</protein>
<proteinExistence type="predicted"/>
<dbReference type="Proteomes" id="UP000095085">
    <property type="component" value="Unassembled WGS sequence"/>
</dbReference>
<dbReference type="InterPro" id="IPR018843">
    <property type="entry name" value="Utp8_b-prop"/>
</dbReference>
<feature type="domain" description="Utp8 C-terminal" evidence="2">
    <location>
        <begin position="364"/>
        <end position="684"/>
    </location>
</feature>
<evidence type="ECO:0000259" key="1">
    <source>
        <dbReference type="Pfam" id="PF10395"/>
    </source>
</evidence>
<dbReference type="SUPFAM" id="SSF50978">
    <property type="entry name" value="WD40 repeat-like"/>
    <property type="match status" value="1"/>
</dbReference>
<dbReference type="InterPro" id="IPR053881">
    <property type="entry name" value="Utp8_C"/>
</dbReference>
<dbReference type="AlphaFoldDB" id="A0A1E4RIV8"/>
<dbReference type="OrthoDB" id="4055624at2759"/>
<dbReference type="InterPro" id="IPR036322">
    <property type="entry name" value="WD40_repeat_dom_sf"/>
</dbReference>
<dbReference type="STRING" id="984485.A0A1E4RIV8"/>
<sequence>MSTPSLSDAYSVATLPRITDVPLESKVTLPTITSTDTSIIDVGVSKSIISSYLLKPTPKLIWSYPLSPSTIVDCMDVCVKADGEDKIYAIGLTERKNNKLLVIDKVGNGNKIEQINSKTEIKVGGKITNLKVINGYIYVIYEKGSIELYKINQEEVEKIEFENEFNHFDKVEYSKFINEKELLVITKKNTTYHYKIFQLEMKQTKEIINQSIKETNSKLIFSIYSNTLYKLSNETISSVSTTNFKKVLKSMNISNIITKDCKISMHTPSLERILLSIDKSIYLVNFKFESLLAQQTNQGESLINQVIHTKGDSINTRNTFAIFSENNERLNNTDLKILQVNVGVNKLNECLGKKIDKAEEVELQGIPNLLSQDLEKEDKEQIKQMNKVYQSLEKLSKKADLAKFDKSLLEFFKNGHAGNVYDEETDLVIDENFINQVVKLIFRLDNNQLCFQNNQFIPEASLRYLLSHPCYPYEYTIGILKLFKDFKQESLLANLIKESTSIKLEELSKQLVYESIDENFAVLQIILTRIIEEYSIIEITSILKKILGQFNKIEIDLINSLIKLNSFESLQLIQVIIDIGGLFNWNTNIIESLTEFINDKIESLIENSFNLTLTNQAILQTTSQTKKSKKKNLDNIISNDLHQQQQLDSILTITNNSSKKIHLGEDGIEISKKVPKYSIEKLVL</sequence>
<dbReference type="EMBL" id="KV454541">
    <property type="protein sequence ID" value="ODV67208.1"/>
    <property type="molecule type" value="Genomic_DNA"/>
</dbReference>
<evidence type="ECO:0008006" key="5">
    <source>
        <dbReference type="Google" id="ProtNLM"/>
    </source>
</evidence>
<organism evidence="3 4">
    <name type="scientific">Hyphopichia burtonii NRRL Y-1933</name>
    <dbReference type="NCBI Taxonomy" id="984485"/>
    <lineage>
        <taxon>Eukaryota</taxon>
        <taxon>Fungi</taxon>
        <taxon>Dikarya</taxon>
        <taxon>Ascomycota</taxon>
        <taxon>Saccharomycotina</taxon>
        <taxon>Pichiomycetes</taxon>
        <taxon>Debaryomycetaceae</taxon>
        <taxon>Hyphopichia</taxon>
    </lineage>
</organism>
<reference evidence="4" key="1">
    <citation type="submission" date="2016-05" db="EMBL/GenBank/DDBJ databases">
        <title>Comparative genomics of biotechnologically important yeasts.</title>
        <authorList>
            <consortium name="DOE Joint Genome Institute"/>
            <person name="Riley R."/>
            <person name="Haridas S."/>
            <person name="Wolfe K.H."/>
            <person name="Lopes M.R."/>
            <person name="Hittinger C.T."/>
            <person name="Goker M."/>
            <person name="Salamov A."/>
            <person name="Wisecaver J."/>
            <person name="Long T.M."/>
            <person name="Aerts A.L."/>
            <person name="Barry K."/>
            <person name="Choi C."/>
            <person name="Clum A."/>
            <person name="Coughlan A.Y."/>
            <person name="Deshpande S."/>
            <person name="Douglass A.P."/>
            <person name="Hanson S.J."/>
            <person name="Klenk H.-P."/>
            <person name="Labutti K."/>
            <person name="Lapidus A."/>
            <person name="Lindquist E."/>
            <person name="Lipzen A."/>
            <person name="Meier-Kolthoff J.P."/>
            <person name="Ohm R.A."/>
            <person name="Otillar R.P."/>
            <person name="Pangilinan J."/>
            <person name="Peng Y."/>
            <person name="Rokas A."/>
            <person name="Rosa C.A."/>
            <person name="Scheuner C."/>
            <person name="Sibirny A.A."/>
            <person name="Slot J.C."/>
            <person name="Stielow J.B."/>
            <person name="Sun H."/>
            <person name="Kurtzman C.P."/>
            <person name="Blackwell M."/>
            <person name="Grigoriev I.V."/>
            <person name="Jeffries T.W."/>
        </authorList>
    </citation>
    <scope>NUCLEOTIDE SEQUENCE [LARGE SCALE GENOMIC DNA]</scope>
    <source>
        <strain evidence="4">NRRL Y-1933</strain>
    </source>
</reference>
<dbReference type="Pfam" id="PF10395">
    <property type="entry name" value="Utp8_b_propeller"/>
    <property type="match status" value="1"/>
</dbReference>
<dbReference type="RefSeq" id="XP_020076275.1">
    <property type="nucleotide sequence ID" value="XM_020219724.1"/>
</dbReference>
<evidence type="ECO:0000313" key="3">
    <source>
        <dbReference type="EMBL" id="ODV67208.1"/>
    </source>
</evidence>
<evidence type="ECO:0000313" key="4">
    <source>
        <dbReference type="Proteomes" id="UP000095085"/>
    </source>
</evidence>
<keyword evidence="4" id="KW-1185">Reference proteome</keyword>
<feature type="domain" description="Utp8 beta-propeller" evidence="1">
    <location>
        <begin position="4"/>
        <end position="355"/>
    </location>
</feature>
<dbReference type="Pfam" id="PF22542">
    <property type="entry name" value="Utp8_C"/>
    <property type="match status" value="1"/>
</dbReference>
<evidence type="ECO:0000259" key="2">
    <source>
        <dbReference type="Pfam" id="PF22542"/>
    </source>
</evidence>
<gene>
    <name evidence="3" type="ORF">HYPBUDRAFT_139849</name>
</gene>